<name>A0A1Z3LVU2_BREDI</name>
<sequence>MKSHAQALLPDERYRIIMIDDPDTGLRPITFEDHYEMVARLGLQTAVPEVIERLYGRALHALLYGWFDYELMVVACGQALATLEFSLKTRLGAPAAKMGGLKPRLDHAVKRGLLSAPTPSAWGDEHALALIRNEIAHGSDHVYAPNMAEVVFDRCRSLITELYSPTAGPEA</sequence>
<dbReference type="EMBL" id="CP021995">
    <property type="protein sequence ID" value="ASD26266.1"/>
    <property type="molecule type" value="Genomic_DNA"/>
</dbReference>
<gene>
    <name evidence="1" type="ORF">CD943_04780</name>
</gene>
<dbReference type="Proteomes" id="UP000197024">
    <property type="component" value="Chromosome"/>
</dbReference>
<reference evidence="1 2" key="1">
    <citation type="submission" date="2017-06" db="EMBL/GenBank/DDBJ databases">
        <title>Biodegradation of gentamicin by bacterial consortia AMQD4 in synthetic medium and raw gentamicin sewage.</title>
        <authorList>
            <person name="Chang H."/>
            <person name="Feng Y."/>
            <person name="Li Z."/>
            <person name="Xue J."/>
            <person name="Cheng D."/>
        </authorList>
    </citation>
    <scope>NUCLEOTIDE SEQUENCE [LARGE SCALE GENOMIC DNA]</scope>
    <source>
        <strain evidence="1 2">BZC3</strain>
    </source>
</reference>
<evidence type="ECO:0000313" key="1">
    <source>
        <dbReference type="EMBL" id="ASD26266.1"/>
    </source>
</evidence>
<protein>
    <recommendedName>
        <fullName evidence="3">DUF4145 domain-containing protein</fullName>
    </recommendedName>
</protein>
<proteinExistence type="predicted"/>
<reference evidence="1 2" key="2">
    <citation type="submission" date="2017-06" db="EMBL/GenBank/DDBJ databases">
        <authorList>
            <person name="Kim H.J."/>
            <person name="Triplett B.A."/>
        </authorList>
    </citation>
    <scope>NUCLEOTIDE SEQUENCE [LARGE SCALE GENOMIC DNA]</scope>
    <source>
        <strain evidence="1 2">BZC3</strain>
    </source>
</reference>
<organism evidence="1 2">
    <name type="scientific">Brevundimonas diminuta</name>
    <name type="common">Pseudomonas diminuta</name>
    <dbReference type="NCBI Taxonomy" id="293"/>
    <lineage>
        <taxon>Bacteria</taxon>
        <taxon>Pseudomonadati</taxon>
        <taxon>Pseudomonadota</taxon>
        <taxon>Alphaproteobacteria</taxon>
        <taxon>Caulobacterales</taxon>
        <taxon>Caulobacteraceae</taxon>
        <taxon>Brevundimonas</taxon>
    </lineage>
</organism>
<accession>A0A1Z3LVU2</accession>
<evidence type="ECO:0000313" key="2">
    <source>
        <dbReference type="Proteomes" id="UP000197024"/>
    </source>
</evidence>
<evidence type="ECO:0008006" key="3">
    <source>
        <dbReference type="Google" id="ProtNLM"/>
    </source>
</evidence>
<dbReference type="AlphaFoldDB" id="A0A1Z3LVU2"/>